<dbReference type="NCBIfam" id="TIGR03696">
    <property type="entry name" value="Rhs_assc_core"/>
    <property type="match status" value="1"/>
</dbReference>
<sequence>MYLRARDYDPATGQFLTVDPALSITHQPYAYASNNPLLATDPYGLWTIDNGLDWLAGSLLHGPGANVTSFIVGFGDGASFGLTDMARSASDSIFGTGLNCTFNKDGSYVGGAVAGGVVTAVVSGGASAAGGGAGSAAVQVSNETLVIGRGMARVVPYAEQIGARTYAGTPSWVPLRNETIDLFFNKAFISSEMRAGTRIVDIGAPAGATPSQFYELEQRLLNGYTNYVKDLQP</sequence>
<dbReference type="Proteomes" id="UP000297604">
    <property type="component" value="Unassembled WGS sequence"/>
</dbReference>
<accession>A0ABY2IK45</accession>
<protein>
    <recommendedName>
        <fullName evidence="3">RHS repeat-associated core domain-containing protein</fullName>
    </recommendedName>
</protein>
<evidence type="ECO:0008006" key="3">
    <source>
        <dbReference type="Google" id="ProtNLM"/>
    </source>
</evidence>
<keyword evidence="2" id="KW-1185">Reference proteome</keyword>
<proteinExistence type="predicted"/>
<dbReference type="Gene3D" id="2.180.10.10">
    <property type="entry name" value="RHS repeat-associated core"/>
    <property type="match status" value="1"/>
</dbReference>
<dbReference type="InterPro" id="IPR022385">
    <property type="entry name" value="Rhs_assc_core"/>
</dbReference>
<organism evidence="1 2">
    <name type="scientific">Cryobacterium glucosi</name>
    <dbReference type="NCBI Taxonomy" id="1259175"/>
    <lineage>
        <taxon>Bacteria</taxon>
        <taxon>Bacillati</taxon>
        <taxon>Actinomycetota</taxon>
        <taxon>Actinomycetes</taxon>
        <taxon>Micrococcales</taxon>
        <taxon>Microbacteriaceae</taxon>
        <taxon>Cryobacterium</taxon>
    </lineage>
</organism>
<dbReference type="EMBL" id="SOFS01000031">
    <property type="protein sequence ID" value="TFC18692.1"/>
    <property type="molecule type" value="Genomic_DNA"/>
</dbReference>
<gene>
    <name evidence="1" type="ORF">E3O46_13490</name>
</gene>
<evidence type="ECO:0000313" key="2">
    <source>
        <dbReference type="Proteomes" id="UP000297604"/>
    </source>
</evidence>
<comment type="caution">
    <text evidence="1">The sequence shown here is derived from an EMBL/GenBank/DDBJ whole genome shotgun (WGS) entry which is preliminary data.</text>
</comment>
<name>A0ABY2IK45_9MICO</name>
<reference evidence="1 2" key="1">
    <citation type="submission" date="2019-03" db="EMBL/GenBank/DDBJ databases">
        <title>Genomics of glacier-inhabiting Cryobacterium strains.</title>
        <authorList>
            <person name="Liu Q."/>
            <person name="Xin Y.-H."/>
        </authorList>
    </citation>
    <scope>NUCLEOTIDE SEQUENCE [LARGE SCALE GENOMIC DNA]</scope>
    <source>
        <strain evidence="1 2">MDB1-5</strain>
    </source>
</reference>
<evidence type="ECO:0000313" key="1">
    <source>
        <dbReference type="EMBL" id="TFC18692.1"/>
    </source>
</evidence>